<evidence type="ECO:0000256" key="3">
    <source>
        <dbReference type="ARBA" id="ARBA00012169"/>
    </source>
</evidence>
<dbReference type="SUPFAM" id="SSF56112">
    <property type="entry name" value="Protein kinase-like (PK-like)"/>
    <property type="match status" value="1"/>
</dbReference>
<dbReference type="GO" id="GO:0004430">
    <property type="term" value="F:1-phosphatidylinositol 4-kinase activity"/>
    <property type="evidence" value="ECO:0007669"/>
    <property type="project" value="UniProtKB-EC"/>
</dbReference>
<evidence type="ECO:0000259" key="9">
    <source>
        <dbReference type="PROSITE" id="PS51545"/>
    </source>
</evidence>
<dbReference type="SMART" id="SM00146">
    <property type="entry name" value="PI3Kc"/>
    <property type="match status" value="1"/>
</dbReference>
<dbReference type="GO" id="GO:0048015">
    <property type="term" value="P:phosphatidylinositol-mediated signaling"/>
    <property type="evidence" value="ECO:0007669"/>
    <property type="project" value="TreeGrafter"/>
</dbReference>
<feature type="domain" description="PIK helical" evidence="9">
    <location>
        <begin position="1313"/>
        <end position="1498"/>
    </location>
</feature>
<dbReference type="Gene3D" id="1.25.40.70">
    <property type="entry name" value="Phosphatidylinositol 3-kinase, accessory domain (PIK)"/>
    <property type="match status" value="1"/>
</dbReference>
<dbReference type="Pfam" id="PF19274">
    <property type="entry name" value="PI4K_N"/>
    <property type="match status" value="1"/>
</dbReference>
<dbReference type="PROSITE" id="PS50290">
    <property type="entry name" value="PI3_4_KINASE_3"/>
    <property type="match status" value="1"/>
</dbReference>
<keyword evidence="7" id="KW-0067">ATP-binding</keyword>
<dbReference type="EC" id="2.7.1.67" evidence="3"/>
<dbReference type="PANTHER" id="PTHR10048:SF15">
    <property type="entry name" value="PHOSPHATIDYLINOSITOL 4-KINASE ALPHA"/>
    <property type="match status" value="1"/>
</dbReference>
<keyword evidence="5" id="KW-0547">Nucleotide-binding</keyword>
<dbReference type="GO" id="GO:0005886">
    <property type="term" value="C:plasma membrane"/>
    <property type="evidence" value="ECO:0007669"/>
    <property type="project" value="TreeGrafter"/>
</dbReference>
<evidence type="ECO:0000313" key="11">
    <source>
        <dbReference type="Proteomes" id="UP001203297"/>
    </source>
</evidence>
<dbReference type="GO" id="GO:0046854">
    <property type="term" value="P:phosphatidylinositol phosphate biosynthetic process"/>
    <property type="evidence" value="ECO:0007669"/>
    <property type="project" value="InterPro"/>
</dbReference>
<dbReference type="InterPro" id="IPR015433">
    <property type="entry name" value="PI3/4_kinase"/>
</dbReference>
<gene>
    <name evidence="10" type="ORF">B0F90DRAFT_1688931</name>
</gene>
<comment type="similarity">
    <text evidence="2">Belongs to the PI3/PI4-kinase family. Type III PI4K subfamily.</text>
</comment>
<sequence length="1757" mass="196876">MDGLEFNIHQLILSDLAASVGASKDDPADPTIDSSIDLITSNVTTRAINKGVADGNDPESSSEQRVHMSTSRARCNIGFAELSVNTSPALLPETLPVLLDILRDIPYIDFDMSLTGMVTAEILTHHALSFHGLYRAIISTEFSWNYRNWASVSEHLNFLFAPDVIECLNRSLFNVLQDEDDDPDIKTYIQALLSRYVLSGRPLNGYFLVCCVVEAQWTMLAQALYPSHAPIYPKTGEEIEAAAANKAWSGLARDVTAETGASDSSLKNALMRSLELSMQTFTDLLVQIEEMESEPSLDTYAWETMSESLKLGTVCAVALRDLDNNLFSRLKAILSMDSPIADSLVQVAALKALTVLVEHFPESAPSLVSHLRRFITSPVPTFENEFVSETRIPAPLYSAAKCFALCIKLAPGDGLIMSNMYSLLNHIAATSKEMYDNTPASSLFVGSNSEHTIMNSDRATLHSFETIGHEFKRDDATKLAIAMLIQRLYISEPYAEAAIAHNLVDLALQASEASFLDIIRAFSSLSLSIHSEDPRFSNNMILAAQTRLAHELHQRPEFYHIYLQELLSSFVDKGIAIQNASMQNRHVKAEDLAEQLISLLLPIDALLSHADLNPRFGSSSELVVLFRNMWFLCTLFQFTMADGKDGSATEWRRPALSRIAAKTPALVLEEALDLLVSDVEFNTSIRLEYAHSVMPKHRNLLSKYLPYHHAEIRSLSPGEIILLLTMHDMEGMRADAGLPSSLVPYFANGSMNSRTELSACMDPWPTSHVQIITEGIQNLGYQARTQSLPGELLGELQILLTGSTHRVAKARAVASKYLDRLITSFPSLMCDPPLVFSILEVLTLLRRSCEGEFVDEYNPIYEFHSDRVDITLQLPDDYKIRDEILVNLQRNSSRWFELALSRAPMELQSTLQKYLAVNQSLSPIDTVDLGASIAETFGKAIGPVQRKLSSLAALSKHKPDCAKTLTSQIASKAYYTGEIAGLRLAGRGGKNLQKAIDEQDPVPEISALREKMHAALAAVRGKRNSFTIQDLKRLLFRCASSLISVTKCDYTLMYYMVALPFEVFTPSAIAAGIETWTWVISERPAFEIAMMAEINTAWMTSIRLERGIFSKTLNYDDPFHHPVDYSPMDKDVIDRATNYARRLLSPHTLVLQMLFSRLQAAKYRKPGLMLLIQRLSLRSARAYRLLSTHALAREARFSFLIFGFEALGSSRLDSYCEYTFRESLYSVAFSWFSVRPQWSHGSNRLQMDADAKLLKEFLSTLQADTARLSHEVSSLGQAQATSMNATYVSRLKSLSVPLKLLVENELYRLSVWANPKSMMDDAWKSAIRAAWETNPAIAVHLVERFKYPVVAREVGALVRSRPRDVLHVPEAIEFLVGNRLDGVQRDLKYLLFWDPVPPIIAVTFFEPRYHSDSFILQYAQRVLAQHPVEVTFCFVPQIVQALRYDELGYVNRFIFETAQISQLFCHQIIWNMKANCYKDDAAEVEDPMKPILDRMIHEIVESLSGTEREFYDREFGFFGEVTSISGKLKPYIKKSKPEKKAKIDEEMAKIKFDVGVYLPSNPDGKVIDVDKKSGRPLQSHAKAPFMATFKVRKQLVLIDIDPDSLLTGDGGEEERRTEQDVWIQAIFKVGDDCRQDVLALQLIAMFKNIFTGVGLTLYLYPYRVTATAPGCGVIDVVPNSTSRDEMGRAKVNDLQGFFISKYGGEDSVSYQKARLNFIQSMAAYSVACYILQIKDRHNGNIMIDGEGHIVHVGQSST</sequence>
<dbReference type="FunFam" id="1.25.40.70:FF:000011">
    <property type="entry name" value="Phosphatidylinositol 4-kinase alpha"/>
    <property type="match status" value="1"/>
</dbReference>
<evidence type="ECO:0000256" key="6">
    <source>
        <dbReference type="ARBA" id="ARBA00022777"/>
    </source>
</evidence>
<evidence type="ECO:0000259" key="8">
    <source>
        <dbReference type="PROSITE" id="PS50290"/>
    </source>
</evidence>
<dbReference type="InterPro" id="IPR018936">
    <property type="entry name" value="PI3/4_kinase_CS"/>
</dbReference>
<keyword evidence="11" id="KW-1185">Reference proteome</keyword>
<dbReference type="Pfam" id="PF00454">
    <property type="entry name" value="PI3_PI4_kinase"/>
    <property type="match status" value="1"/>
</dbReference>
<dbReference type="GO" id="GO:0005737">
    <property type="term" value="C:cytoplasm"/>
    <property type="evidence" value="ECO:0007669"/>
    <property type="project" value="TreeGrafter"/>
</dbReference>
<proteinExistence type="inferred from homology"/>
<keyword evidence="6 10" id="KW-0418">Kinase</keyword>
<dbReference type="FunFam" id="3.30.1010.10:FF:000014">
    <property type="entry name" value="Phosphatidylinositol 4-kinase STT4"/>
    <property type="match status" value="1"/>
</dbReference>
<reference evidence="10" key="1">
    <citation type="journal article" date="2022" name="New Phytol.">
        <title>Evolutionary transition to the ectomycorrhizal habit in the genomes of a hyperdiverse lineage of mushroom-forming fungi.</title>
        <authorList>
            <person name="Looney B."/>
            <person name="Miyauchi S."/>
            <person name="Morin E."/>
            <person name="Drula E."/>
            <person name="Courty P.E."/>
            <person name="Kohler A."/>
            <person name="Kuo A."/>
            <person name="LaButti K."/>
            <person name="Pangilinan J."/>
            <person name="Lipzen A."/>
            <person name="Riley R."/>
            <person name="Andreopoulos W."/>
            <person name="He G."/>
            <person name="Johnson J."/>
            <person name="Nolan M."/>
            <person name="Tritt A."/>
            <person name="Barry K.W."/>
            <person name="Grigoriev I.V."/>
            <person name="Nagy L.G."/>
            <person name="Hibbett D."/>
            <person name="Henrissat B."/>
            <person name="Matheny P.B."/>
            <person name="Labbe J."/>
            <person name="Martin F.M."/>
        </authorList>
    </citation>
    <scope>NUCLEOTIDE SEQUENCE</scope>
    <source>
        <strain evidence="10">BPL690</strain>
    </source>
</reference>
<protein>
    <recommendedName>
        <fullName evidence="3">1-phosphatidylinositol 4-kinase</fullName>
        <ecNumber evidence="3">2.7.1.67</ecNumber>
    </recommendedName>
</protein>
<dbReference type="Gene3D" id="1.10.1070.11">
    <property type="entry name" value="Phosphatidylinositol 3-/4-kinase, catalytic domain"/>
    <property type="match status" value="1"/>
</dbReference>
<name>A0AAD4M9K2_9AGAM</name>
<dbReference type="Proteomes" id="UP001203297">
    <property type="component" value="Unassembled WGS sequence"/>
</dbReference>
<evidence type="ECO:0000256" key="7">
    <source>
        <dbReference type="ARBA" id="ARBA00022840"/>
    </source>
</evidence>
<keyword evidence="4" id="KW-0808">Transferase</keyword>
<dbReference type="PROSITE" id="PS51545">
    <property type="entry name" value="PIK_HELICAL"/>
    <property type="match status" value="1"/>
</dbReference>
<dbReference type="InterPro" id="IPR036940">
    <property type="entry name" value="PI3/4_kinase_cat_sf"/>
</dbReference>
<dbReference type="InterPro" id="IPR011009">
    <property type="entry name" value="Kinase-like_dom_sf"/>
</dbReference>
<dbReference type="InterPro" id="IPR042236">
    <property type="entry name" value="PI3K_accessory_sf"/>
</dbReference>
<comment type="caution">
    <text evidence="10">The sequence shown here is derived from an EMBL/GenBank/DDBJ whole genome shotgun (WGS) entry which is preliminary data.</text>
</comment>
<dbReference type="InterPro" id="IPR000403">
    <property type="entry name" value="PI3/4_kinase_cat_dom"/>
</dbReference>
<dbReference type="PROSITE" id="PS00916">
    <property type="entry name" value="PI3_4_KINASE_2"/>
    <property type="match status" value="1"/>
</dbReference>
<dbReference type="EMBL" id="WTXG01000003">
    <property type="protein sequence ID" value="KAI0306321.1"/>
    <property type="molecule type" value="Genomic_DNA"/>
</dbReference>
<dbReference type="SMART" id="SM00145">
    <property type="entry name" value="PI3Ka"/>
    <property type="match status" value="1"/>
</dbReference>
<evidence type="ECO:0000256" key="2">
    <source>
        <dbReference type="ARBA" id="ARBA00006209"/>
    </source>
</evidence>
<dbReference type="InterPro" id="IPR045495">
    <property type="entry name" value="PI4K_N"/>
</dbReference>
<organism evidence="10 11">
    <name type="scientific">Multifurca ochricompacta</name>
    <dbReference type="NCBI Taxonomy" id="376703"/>
    <lineage>
        <taxon>Eukaryota</taxon>
        <taxon>Fungi</taxon>
        <taxon>Dikarya</taxon>
        <taxon>Basidiomycota</taxon>
        <taxon>Agaricomycotina</taxon>
        <taxon>Agaricomycetes</taxon>
        <taxon>Russulales</taxon>
        <taxon>Russulaceae</taxon>
        <taxon>Multifurca</taxon>
    </lineage>
</organism>
<evidence type="ECO:0000313" key="10">
    <source>
        <dbReference type="EMBL" id="KAI0306321.1"/>
    </source>
</evidence>
<dbReference type="InterPro" id="IPR001263">
    <property type="entry name" value="PI3K_accessory_dom"/>
</dbReference>
<feature type="domain" description="PI3K/PI4K catalytic" evidence="8">
    <location>
        <begin position="1599"/>
        <end position="1757"/>
    </location>
</feature>
<dbReference type="GO" id="GO:0005524">
    <property type="term" value="F:ATP binding"/>
    <property type="evidence" value="ECO:0007669"/>
    <property type="project" value="UniProtKB-KW"/>
</dbReference>
<dbReference type="Gene3D" id="3.30.1010.10">
    <property type="entry name" value="Phosphatidylinositol 3-kinase Catalytic Subunit, Chain A, domain 4"/>
    <property type="match status" value="1"/>
</dbReference>
<dbReference type="InterPro" id="IPR016024">
    <property type="entry name" value="ARM-type_fold"/>
</dbReference>
<dbReference type="PANTHER" id="PTHR10048">
    <property type="entry name" value="PHOSPHATIDYLINOSITOL KINASE"/>
    <property type="match status" value="1"/>
</dbReference>
<accession>A0AAD4M9K2</accession>
<evidence type="ECO:0000256" key="5">
    <source>
        <dbReference type="ARBA" id="ARBA00022741"/>
    </source>
</evidence>
<dbReference type="PROSITE" id="PS00915">
    <property type="entry name" value="PI3_4_KINASE_1"/>
    <property type="match status" value="1"/>
</dbReference>
<evidence type="ECO:0000256" key="1">
    <source>
        <dbReference type="ARBA" id="ARBA00001686"/>
    </source>
</evidence>
<dbReference type="SUPFAM" id="SSF48371">
    <property type="entry name" value="ARM repeat"/>
    <property type="match status" value="2"/>
</dbReference>
<comment type="catalytic activity">
    <reaction evidence="1">
        <text>a 1,2-diacyl-sn-glycero-3-phospho-(1D-myo-inositol) + ATP = a 1,2-diacyl-sn-glycero-3-phospho-(1D-myo-inositol 4-phosphate) + ADP + H(+)</text>
        <dbReference type="Rhea" id="RHEA:19877"/>
        <dbReference type="ChEBI" id="CHEBI:15378"/>
        <dbReference type="ChEBI" id="CHEBI:30616"/>
        <dbReference type="ChEBI" id="CHEBI:57880"/>
        <dbReference type="ChEBI" id="CHEBI:58178"/>
        <dbReference type="ChEBI" id="CHEBI:456216"/>
        <dbReference type="EC" id="2.7.1.67"/>
    </reaction>
</comment>
<evidence type="ECO:0000256" key="4">
    <source>
        <dbReference type="ARBA" id="ARBA00022679"/>
    </source>
</evidence>
<dbReference type="Pfam" id="PF00613">
    <property type="entry name" value="PI3Ka"/>
    <property type="match status" value="1"/>
</dbReference>